<dbReference type="AlphaFoldDB" id="A0AAV4SKR8"/>
<comment type="caution">
    <text evidence="1">The sequence shown here is derived from an EMBL/GenBank/DDBJ whole genome shotgun (WGS) entry which is preliminary data.</text>
</comment>
<keyword evidence="2" id="KW-1185">Reference proteome</keyword>
<organism evidence="1 2">
    <name type="scientific">Caerostris extrusa</name>
    <name type="common">Bark spider</name>
    <name type="synonym">Caerostris bankana</name>
    <dbReference type="NCBI Taxonomy" id="172846"/>
    <lineage>
        <taxon>Eukaryota</taxon>
        <taxon>Metazoa</taxon>
        <taxon>Ecdysozoa</taxon>
        <taxon>Arthropoda</taxon>
        <taxon>Chelicerata</taxon>
        <taxon>Arachnida</taxon>
        <taxon>Araneae</taxon>
        <taxon>Araneomorphae</taxon>
        <taxon>Entelegynae</taxon>
        <taxon>Araneoidea</taxon>
        <taxon>Araneidae</taxon>
        <taxon>Caerostris</taxon>
    </lineage>
</organism>
<gene>
    <name evidence="1" type="ORF">CEXT_511521</name>
</gene>
<dbReference type="Proteomes" id="UP001054945">
    <property type="component" value="Unassembled WGS sequence"/>
</dbReference>
<proteinExistence type="predicted"/>
<accession>A0AAV4SKR8</accession>
<dbReference type="EMBL" id="BPLR01009846">
    <property type="protein sequence ID" value="GIY35018.1"/>
    <property type="molecule type" value="Genomic_DNA"/>
</dbReference>
<evidence type="ECO:0000313" key="1">
    <source>
        <dbReference type="EMBL" id="GIY35018.1"/>
    </source>
</evidence>
<evidence type="ECO:0000313" key="2">
    <source>
        <dbReference type="Proteomes" id="UP001054945"/>
    </source>
</evidence>
<reference evidence="1 2" key="1">
    <citation type="submission" date="2021-06" db="EMBL/GenBank/DDBJ databases">
        <title>Caerostris extrusa draft genome.</title>
        <authorList>
            <person name="Kono N."/>
            <person name="Arakawa K."/>
        </authorList>
    </citation>
    <scope>NUCLEOTIDE SEQUENCE [LARGE SCALE GENOMIC DNA]</scope>
</reference>
<protein>
    <submittedName>
        <fullName evidence="1">Uncharacterized protein</fullName>
    </submittedName>
</protein>
<sequence>MVAKKKELQSKPKMLENLPDLNKIPKSLSVLEMKEIRAPIEEPTIINSNNIILQQTTHGHKLWKLNPLPDFHHNAYNKGSKPSSKHTLPLNKLSFEGDLEEFESIVQFISK</sequence>
<name>A0AAV4SKR8_CAEEX</name>